<feature type="binding site" evidence="13">
    <location>
        <position position="477"/>
    </location>
    <ligand>
        <name>K(+)</name>
        <dbReference type="ChEBI" id="CHEBI:29103"/>
        <note>ligand shared between two tetrameric partners</note>
    </ligand>
</feature>
<feature type="binding site" evidence="13 15">
    <location>
        <begin position="366"/>
        <end position="367"/>
    </location>
    <ligand>
        <name>IMP</name>
        <dbReference type="ChEBI" id="CHEBI:58053"/>
    </ligand>
</feature>
<dbReference type="Pfam" id="PF00571">
    <property type="entry name" value="CBS"/>
    <property type="match status" value="2"/>
</dbReference>
<dbReference type="EMBL" id="AYYK01000008">
    <property type="protein sequence ID" value="KRM78868.1"/>
    <property type="molecule type" value="Genomic_DNA"/>
</dbReference>
<proteinExistence type="inferred from homology"/>
<evidence type="ECO:0000256" key="8">
    <source>
        <dbReference type="ARBA" id="ARBA00022958"/>
    </source>
</evidence>
<dbReference type="PROSITE" id="PS00487">
    <property type="entry name" value="IMP_DH_GMP_RED"/>
    <property type="match status" value="1"/>
</dbReference>
<evidence type="ECO:0000256" key="17">
    <source>
        <dbReference type="PIRSR" id="PIRSR000130-4"/>
    </source>
</evidence>
<dbReference type="FunFam" id="3.20.20.70:FF:000003">
    <property type="entry name" value="GMP reductase"/>
    <property type="match status" value="1"/>
</dbReference>
<dbReference type="InterPro" id="IPR046342">
    <property type="entry name" value="CBS_dom_sf"/>
</dbReference>
<comment type="caution">
    <text evidence="22">The sequence shown here is derived from an EMBL/GenBank/DDBJ whole genome shotgun (WGS) entry which is preliminary data.</text>
</comment>
<evidence type="ECO:0000256" key="16">
    <source>
        <dbReference type="PIRSR" id="PIRSR000130-3"/>
    </source>
</evidence>
<feature type="binding site" evidence="13">
    <location>
        <position position="475"/>
    </location>
    <ligand>
        <name>K(+)</name>
        <dbReference type="ChEBI" id="CHEBI:29103"/>
        <note>ligand shared between two tetrameric partners</note>
    </ligand>
</feature>
<dbReference type="InterPro" id="IPR001093">
    <property type="entry name" value="IMP_DH_GMPRt"/>
</dbReference>
<comment type="activity regulation">
    <text evidence="13">Mycophenolic acid (MPA) is a non-competitive inhibitor that prevents formation of the closed enzyme conformation by binding to the same site as the amobile flap. In contrast, mizoribine monophosphate (MZP) is a competitive inhibitor that induces the closed conformation. MPA is a potent inhibitor of mammalian IMPDHs but a poor inhibitor of the bacterial enzymes. MZP is a more potent inhibitor of bacterial IMPDH.</text>
</comment>
<evidence type="ECO:0000256" key="3">
    <source>
        <dbReference type="ARBA" id="ARBA00011881"/>
    </source>
</evidence>
<dbReference type="CDD" id="cd04601">
    <property type="entry name" value="CBS_pair_IMPDH"/>
    <property type="match status" value="1"/>
</dbReference>
<dbReference type="GO" id="GO:0046872">
    <property type="term" value="F:metal ion binding"/>
    <property type="evidence" value="ECO:0007669"/>
    <property type="project" value="UniProtKB-UniRule"/>
</dbReference>
<evidence type="ECO:0000256" key="6">
    <source>
        <dbReference type="ARBA" id="ARBA00022749"/>
    </source>
</evidence>
<dbReference type="PATRIC" id="fig|1423738.3.peg.21"/>
<evidence type="ECO:0000256" key="19">
    <source>
        <dbReference type="RuleBase" id="RU003927"/>
    </source>
</evidence>
<feature type="binding site" evidence="13 15">
    <location>
        <begin position="390"/>
        <end position="394"/>
    </location>
    <ligand>
        <name>IMP</name>
        <dbReference type="ChEBI" id="CHEBI:58053"/>
    </ligand>
</feature>
<keyword evidence="6 13" id="KW-0332">GMP biosynthesis</keyword>
<evidence type="ECO:0000256" key="15">
    <source>
        <dbReference type="PIRSR" id="PIRSR000130-2"/>
    </source>
</evidence>
<feature type="active site" description="Thioimidate intermediate" evidence="13 14">
    <location>
        <position position="310"/>
    </location>
</feature>
<keyword evidence="10 13" id="KW-0520">NAD</keyword>
<gene>
    <name evidence="13" type="primary">guaB</name>
    <name evidence="22" type="ORF">FC84_GL000021</name>
</gene>
<dbReference type="OrthoDB" id="9805398at2"/>
<evidence type="ECO:0000256" key="1">
    <source>
        <dbReference type="ARBA" id="ARBA00001958"/>
    </source>
</evidence>
<name>A0A0R2BLZ3_9LACO</name>
<evidence type="ECO:0000313" key="23">
    <source>
        <dbReference type="Proteomes" id="UP000051813"/>
    </source>
</evidence>
<keyword evidence="8 13" id="KW-0630">Potassium</keyword>
<dbReference type="EC" id="1.1.1.205" evidence="13 20"/>
<feature type="binding site" evidence="13 15">
    <location>
        <position position="421"/>
    </location>
    <ligand>
        <name>IMP</name>
        <dbReference type="ChEBI" id="CHEBI:58053"/>
    </ligand>
</feature>
<feature type="domain" description="CBS" evidence="21">
    <location>
        <begin position="159"/>
        <end position="220"/>
    </location>
</feature>
<dbReference type="InterPro" id="IPR013785">
    <property type="entry name" value="Aldolase_TIM"/>
</dbReference>
<dbReference type="RefSeq" id="WP_057756165.1">
    <property type="nucleotide sequence ID" value="NZ_AYYK01000008.1"/>
</dbReference>
<feature type="binding site" evidence="16">
    <location>
        <begin position="253"/>
        <end position="255"/>
    </location>
    <ligand>
        <name>NAD(+)</name>
        <dbReference type="ChEBI" id="CHEBI:57540"/>
    </ligand>
</feature>
<reference evidence="22 23" key="1">
    <citation type="journal article" date="2015" name="Genome Announc.">
        <title>Expanding the biotechnology potential of lactobacilli through comparative genomics of 213 strains and associated genera.</title>
        <authorList>
            <person name="Sun Z."/>
            <person name="Harris H.M."/>
            <person name="McCann A."/>
            <person name="Guo C."/>
            <person name="Argimon S."/>
            <person name="Zhang W."/>
            <person name="Yang X."/>
            <person name="Jeffery I.B."/>
            <person name="Cooney J.C."/>
            <person name="Kagawa T.F."/>
            <person name="Liu W."/>
            <person name="Song Y."/>
            <person name="Salvetti E."/>
            <person name="Wrobel A."/>
            <person name="Rasinkangas P."/>
            <person name="Parkhill J."/>
            <person name="Rea M.C."/>
            <person name="O'Sullivan O."/>
            <person name="Ritari J."/>
            <person name="Douillard F.P."/>
            <person name="Paul Ross R."/>
            <person name="Yang R."/>
            <person name="Briner A.E."/>
            <person name="Felis G.E."/>
            <person name="de Vos W.M."/>
            <person name="Barrangou R."/>
            <person name="Klaenhammer T.R."/>
            <person name="Caufield P.W."/>
            <person name="Cui Y."/>
            <person name="Zhang H."/>
            <person name="O'Toole P.W."/>
        </authorList>
    </citation>
    <scope>NUCLEOTIDE SEQUENCE [LARGE SCALE GENOMIC DNA]</scope>
    <source>
        <strain evidence="22 23">DSM 20335</strain>
    </source>
</reference>
<dbReference type="CDD" id="cd00381">
    <property type="entry name" value="IMPDH"/>
    <property type="match status" value="1"/>
</dbReference>
<dbReference type="InterPro" id="IPR000644">
    <property type="entry name" value="CBS_dom"/>
</dbReference>
<dbReference type="Proteomes" id="UP000051813">
    <property type="component" value="Unassembled WGS sequence"/>
</dbReference>
<dbReference type="PIRSF" id="PIRSF000130">
    <property type="entry name" value="IMPDH"/>
    <property type="match status" value="1"/>
</dbReference>
<comment type="pathway">
    <text evidence="13 20">Purine metabolism; XMP biosynthesis via de novo pathway; XMP from IMP: step 1/1.</text>
</comment>
<feature type="binding site" evidence="13 15">
    <location>
        <begin position="343"/>
        <end position="345"/>
    </location>
    <ligand>
        <name>IMP</name>
        <dbReference type="ChEBI" id="CHEBI:58053"/>
    </ligand>
</feature>
<dbReference type="HAMAP" id="MF_01964">
    <property type="entry name" value="IMPDH"/>
    <property type="match status" value="1"/>
</dbReference>
<evidence type="ECO:0000256" key="12">
    <source>
        <dbReference type="ARBA" id="ARBA00048028"/>
    </source>
</evidence>
<evidence type="ECO:0000256" key="2">
    <source>
        <dbReference type="ARBA" id="ARBA00005502"/>
    </source>
</evidence>
<evidence type="ECO:0000256" key="20">
    <source>
        <dbReference type="RuleBase" id="RU003928"/>
    </source>
</evidence>
<keyword evidence="23" id="KW-1185">Reference proteome</keyword>
<evidence type="ECO:0000256" key="4">
    <source>
        <dbReference type="ARBA" id="ARBA00022723"/>
    </source>
</evidence>
<feature type="active site" description="Proton acceptor" evidence="13 14">
    <location>
        <position position="406"/>
    </location>
</feature>
<keyword evidence="5" id="KW-0677">Repeat</keyword>
<feature type="domain" description="CBS" evidence="21">
    <location>
        <begin position="97"/>
        <end position="155"/>
    </location>
</feature>
<evidence type="ECO:0000256" key="11">
    <source>
        <dbReference type="ARBA" id="ARBA00023122"/>
    </source>
</evidence>
<dbReference type="AlphaFoldDB" id="A0A0R2BLZ3"/>
<dbReference type="GO" id="GO:0006183">
    <property type="term" value="P:GTP biosynthetic process"/>
    <property type="evidence" value="ECO:0007669"/>
    <property type="project" value="TreeGrafter"/>
</dbReference>
<comment type="caution">
    <text evidence="13">Lacks conserved residue(s) required for the propagation of feature annotation.</text>
</comment>
<keyword evidence="11 18" id="KW-0129">CBS domain</keyword>
<dbReference type="PANTHER" id="PTHR11911">
    <property type="entry name" value="INOSINE-5-MONOPHOSPHATE DEHYDROGENASE RELATED"/>
    <property type="match status" value="1"/>
</dbReference>
<evidence type="ECO:0000256" key="18">
    <source>
        <dbReference type="PROSITE-ProRule" id="PRU00703"/>
    </source>
</evidence>
<protein>
    <recommendedName>
        <fullName evidence="13 20">Inosine-5'-monophosphate dehydrogenase</fullName>
        <shortName evidence="13">IMP dehydrogenase</shortName>
        <shortName evidence="13">IMPD</shortName>
        <shortName evidence="13">IMPDH</shortName>
        <ecNumber evidence="13 20">1.1.1.205</ecNumber>
    </recommendedName>
</protein>
<dbReference type="InterPro" id="IPR005990">
    <property type="entry name" value="IMP_DH"/>
</dbReference>
<comment type="catalytic activity">
    <reaction evidence="12 13 20">
        <text>IMP + NAD(+) + H2O = XMP + NADH + H(+)</text>
        <dbReference type="Rhea" id="RHEA:11708"/>
        <dbReference type="ChEBI" id="CHEBI:15377"/>
        <dbReference type="ChEBI" id="CHEBI:15378"/>
        <dbReference type="ChEBI" id="CHEBI:57464"/>
        <dbReference type="ChEBI" id="CHEBI:57540"/>
        <dbReference type="ChEBI" id="CHEBI:57945"/>
        <dbReference type="ChEBI" id="CHEBI:58053"/>
        <dbReference type="EC" id="1.1.1.205"/>
    </reaction>
</comment>
<evidence type="ECO:0000256" key="7">
    <source>
        <dbReference type="ARBA" id="ARBA00022755"/>
    </source>
</evidence>
<dbReference type="InterPro" id="IPR015875">
    <property type="entry name" value="IMP_DH/GMP_Rdtase_CS"/>
</dbReference>
<feature type="binding site" evidence="13">
    <location>
        <position position="476"/>
    </location>
    <ligand>
        <name>K(+)</name>
        <dbReference type="ChEBI" id="CHEBI:29103"/>
        <note>ligand shared between two tetrameric partners</note>
    </ligand>
</feature>
<evidence type="ECO:0000256" key="13">
    <source>
        <dbReference type="HAMAP-Rule" id="MF_01964"/>
    </source>
</evidence>
<evidence type="ECO:0000259" key="21">
    <source>
        <dbReference type="PROSITE" id="PS51371"/>
    </source>
</evidence>
<dbReference type="SUPFAM" id="SSF54631">
    <property type="entry name" value="CBS-domain pair"/>
    <property type="match status" value="1"/>
</dbReference>
<evidence type="ECO:0000256" key="5">
    <source>
        <dbReference type="ARBA" id="ARBA00022737"/>
    </source>
</evidence>
<dbReference type="STRING" id="1423738.FC84_GL000021"/>
<dbReference type="SMART" id="SM01240">
    <property type="entry name" value="IMPDH"/>
    <property type="match status" value="1"/>
</dbReference>
<comment type="function">
    <text evidence="13">Catalyzes the conversion of inosine 5'-phosphate (IMP) to xanthosine 5'-phosphate (XMP), the first committed and rate-limiting step in the de novo synthesis of guanine nucleotides, and therefore plays an important role in the regulation of cell growth.</text>
</comment>
<feature type="binding site" evidence="13">
    <location>
        <position position="253"/>
    </location>
    <ligand>
        <name>NAD(+)</name>
        <dbReference type="ChEBI" id="CHEBI:57540"/>
    </ligand>
</feature>
<keyword evidence="4 13" id="KW-0479">Metal-binding</keyword>
<evidence type="ECO:0000313" key="22">
    <source>
        <dbReference type="EMBL" id="KRM78868.1"/>
    </source>
</evidence>
<dbReference type="NCBIfam" id="TIGR01302">
    <property type="entry name" value="IMP_dehydrog"/>
    <property type="match status" value="1"/>
</dbReference>
<dbReference type="PANTHER" id="PTHR11911:SF111">
    <property type="entry name" value="INOSINE-5'-MONOPHOSPHATE DEHYDROGENASE"/>
    <property type="match status" value="1"/>
</dbReference>
<dbReference type="PROSITE" id="PS51371">
    <property type="entry name" value="CBS"/>
    <property type="match status" value="2"/>
</dbReference>
<organism evidence="22 23">
    <name type="scientific">Lapidilactobacillus dextrinicus DSM 20335</name>
    <dbReference type="NCBI Taxonomy" id="1423738"/>
    <lineage>
        <taxon>Bacteria</taxon>
        <taxon>Bacillati</taxon>
        <taxon>Bacillota</taxon>
        <taxon>Bacilli</taxon>
        <taxon>Lactobacillales</taxon>
        <taxon>Lactobacillaceae</taxon>
        <taxon>Lapidilactobacillus</taxon>
    </lineage>
</organism>
<feature type="binding site" description="in other chain" evidence="13 17">
    <location>
        <position position="307"/>
    </location>
    <ligand>
        <name>K(+)</name>
        <dbReference type="ChEBI" id="CHEBI:29103"/>
        <note>ligand shared between two tetrameric partners</note>
    </ligand>
</feature>
<feature type="binding site" evidence="13 15">
    <location>
        <position position="308"/>
    </location>
    <ligand>
        <name>IMP</name>
        <dbReference type="ChEBI" id="CHEBI:58053"/>
    </ligand>
</feature>
<keyword evidence="7 13" id="KW-0658">Purine biosynthesis</keyword>
<feature type="binding site" description="in other chain" evidence="13 17">
    <location>
        <position position="305"/>
    </location>
    <ligand>
        <name>K(+)</name>
        <dbReference type="ChEBI" id="CHEBI:29103"/>
        <note>ligand shared between two tetrameric partners</note>
    </ligand>
</feature>
<dbReference type="UniPathway" id="UPA00601">
    <property type="reaction ID" value="UER00295"/>
</dbReference>
<feature type="binding site" evidence="13 16">
    <location>
        <begin position="303"/>
        <end position="305"/>
    </location>
    <ligand>
        <name>NAD(+)</name>
        <dbReference type="ChEBI" id="CHEBI:57540"/>
    </ligand>
</feature>
<accession>A0A0R2BLZ3</accession>
<keyword evidence="9 13" id="KW-0560">Oxidoreductase</keyword>
<dbReference type="Pfam" id="PF00478">
    <property type="entry name" value="IMPDH"/>
    <property type="match status" value="1"/>
</dbReference>
<dbReference type="GO" id="GO:0000166">
    <property type="term" value="F:nucleotide binding"/>
    <property type="evidence" value="ECO:0007669"/>
    <property type="project" value="UniProtKB-UniRule"/>
</dbReference>
<dbReference type="Gene3D" id="3.20.20.70">
    <property type="entry name" value="Aldolase class I"/>
    <property type="match status" value="1"/>
</dbReference>
<comment type="subunit">
    <text evidence="3 13">Homotetramer.</text>
</comment>
<evidence type="ECO:0000256" key="9">
    <source>
        <dbReference type="ARBA" id="ARBA00023002"/>
    </source>
</evidence>
<comment type="similarity">
    <text evidence="2 13 19">Belongs to the IMPDH/GMPR family.</text>
</comment>
<feature type="binding site" description="in other chain" evidence="13 17">
    <location>
        <position position="310"/>
    </location>
    <ligand>
        <name>K(+)</name>
        <dbReference type="ChEBI" id="CHEBI:29103"/>
        <note>ligand shared between two tetrameric partners</note>
    </ligand>
</feature>
<sequence length="494" mass="52499">MSNWDHKFVKEALTFDDVLLVPAESHVLPHDVDLAVDLAPNLHLNVPILSASMDTVTEANMAIAMARQGGLGVIHKNMSIAQQADEVRKVKRSESGVITDPFYMTPDHPAKEAAELMRRYRISGVPVVADKESLKLIGIVTNRDLRFVTDFDEPVEKVMTSDNLITAKTGTSLLDAEKILQQFRIEKLPLVDDEGCLSGLITIKDIENVKQYPNSAKDDEGRLLVAAAVGVTSDTFERAQALFDAGADAIIIDTAHGHSAGVLRKISEIRAAFPGKTLIAGNVATASGTAALFDAGVDVVKVGIGPGSICTTRIVAGVGVPQITAIYDAATEARKRGKAIIADGGIKFSGDIVKALAAGGTAVMLGSMLAGTDEAPGEFEIFQGRRFKTYRGMGSLAAMSHGSADRYFQSGVNEADKLVPEGIEGRVAYKGALADVIFQMEGGLRSGMGYVGAANILELQDKAQFVKITGAGLRESHPHDVQITKEAPNYSIGD</sequence>
<dbReference type="GO" id="GO:0003938">
    <property type="term" value="F:IMP dehydrogenase activity"/>
    <property type="evidence" value="ECO:0007669"/>
    <property type="project" value="UniProtKB-UniRule"/>
</dbReference>
<dbReference type="SMART" id="SM00116">
    <property type="entry name" value="CBS"/>
    <property type="match status" value="2"/>
</dbReference>
<dbReference type="GO" id="GO:0006177">
    <property type="term" value="P:GMP biosynthetic process"/>
    <property type="evidence" value="ECO:0007669"/>
    <property type="project" value="UniProtKB-UniRule"/>
</dbReference>
<dbReference type="SUPFAM" id="SSF51412">
    <property type="entry name" value="Inosine monophosphate dehydrogenase (IMPDH)"/>
    <property type="match status" value="1"/>
</dbReference>
<evidence type="ECO:0000256" key="14">
    <source>
        <dbReference type="PIRSR" id="PIRSR000130-1"/>
    </source>
</evidence>
<comment type="cofactor">
    <cofactor evidence="1 13">
        <name>K(+)</name>
        <dbReference type="ChEBI" id="CHEBI:29103"/>
    </cofactor>
</comment>
<evidence type="ECO:0000256" key="10">
    <source>
        <dbReference type="ARBA" id="ARBA00023027"/>
    </source>
</evidence>